<keyword evidence="3" id="KW-0808">Transferase</keyword>
<dbReference type="GO" id="GO:0032259">
    <property type="term" value="P:methylation"/>
    <property type="evidence" value="ECO:0007669"/>
    <property type="project" value="UniProtKB-KW"/>
</dbReference>
<dbReference type="InterPro" id="IPR052520">
    <property type="entry name" value="ATL_DNA_repair"/>
</dbReference>
<dbReference type="AlphaFoldDB" id="A0A1M8A0G8"/>
<evidence type="ECO:0000313" key="3">
    <source>
        <dbReference type="EMBL" id="SHO75891.1"/>
    </source>
</evidence>
<dbReference type="STRING" id="1230383.A0A1M8A0G8"/>
<evidence type="ECO:0000313" key="4">
    <source>
        <dbReference type="Proteomes" id="UP000186303"/>
    </source>
</evidence>
<organism evidence="3 4">
    <name type="scientific">Malassezia sympodialis (strain ATCC 42132)</name>
    <name type="common">Atopic eczema-associated yeast</name>
    <dbReference type="NCBI Taxonomy" id="1230383"/>
    <lineage>
        <taxon>Eukaryota</taxon>
        <taxon>Fungi</taxon>
        <taxon>Dikarya</taxon>
        <taxon>Basidiomycota</taxon>
        <taxon>Ustilaginomycotina</taxon>
        <taxon>Malasseziomycetes</taxon>
        <taxon>Malasseziales</taxon>
        <taxon>Malasseziaceae</taxon>
        <taxon>Malassezia</taxon>
    </lineage>
</organism>
<dbReference type="GO" id="GO:0006281">
    <property type="term" value="P:DNA repair"/>
    <property type="evidence" value="ECO:0007669"/>
    <property type="project" value="InterPro"/>
</dbReference>
<name>A0A1M8A0G8_MALS4</name>
<sequence>MSEQALFAEWFHASVYDCVRMIPEGRVTTYGHIAKLLGYPTYARMVGTALKFLQDDSVPWHRVVGAGGVISERGDGGAGAQTQAERLRREQVAIVEMPKFQTHGRYRVQSMSDQNGHGWFPASL</sequence>
<dbReference type="InterPro" id="IPR036388">
    <property type="entry name" value="WH-like_DNA-bd_sf"/>
</dbReference>
<accession>A0A1M8A0G8</accession>
<keyword evidence="3" id="KW-0489">Methyltransferase</keyword>
<keyword evidence="4" id="KW-1185">Reference proteome</keyword>
<dbReference type="InterPro" id="IPR036217">
    <property type="entry name" value="MethylDNA_cys_MeTrfase_DNAb"/>
</dbReference>
<dbReference type="Pfam" id="PF01035">
    <property type="entry name" value="DNA_binding_1"/>
    <property type="match status" value="1"/>
</dbReference>
<dbReference type="Proteomes" id="UP000186303">
    <property type="component" value="Chromosome 1"/>
</dbReference>
<dbReference type="SUPFAM" id="SSF46767">
    <property type="entry name" value="Methylated DNA-protein cysteine methyltransferase, C-terminal domain"/>
    <property type="match status" value="1"/>
</dbReference>
<keyword evidence="1" id="KW-0227">DNA damage</keyword>
<dbReference type="VEuPathDB" id="FungiDB:MSYG_0225"/>
<evidence type="ECO:0000256" key="1">
    <source>
        <dbReference type="ARBA" id="ARBA00022763"/>
    </source>
</evidence>
<dbReference type="PANTHER" id="PTHR42942">
    <property type="entry name" value="6-O-METHYLGUANINE DNA METHYLTRANSFERASE"/>
    <property type="match status" value="1"/>
</dbReference>
<dbReference type="OrthoDB" id="2548197at2759"/>
<feature type="domain" description="Methylated-DNA-[protein]-cysteine S-methyltransferase DNA binding" evidence="2">
    <location>
        <begin position="11"/>
        <end position="92"/>
    </location>
</feature>
<protein>
    <submittedName>
        <fullName evidence="3">Similar to S.cerevisiae protein MGT1 (DNA repair methyltransferase (6-O-methylguanine-DNA methylase))</fullName>
    </submittedName>
</protein>
<dbReference type="PANTHER" id="PTHR42942:SF1">
    <property type="entry name" value="ALKYLTRANSFERASE-LIKE PROTEIN 1"/>
    <property type="match status" value="1"/>
</dbReference>
<dbReference type="InterPro" id="IPR014048">
    <property type="entry name" value="MethylDNA_cys_MeTrfase_DNA-bd"/>
</dbReference>
<dbReference type="GO" id="GO:0008168">
    <property type="term" value="F:methyltransferase activity"/>
    <property type="evidence" value="ECO:0007669"/>
    <property type="project" value="UniProtKB-KW"/>
</dbReference>
<dbReference type="CDD" id="cd06445">
    <property type="entry name" value="ATase"/>
    <property type="match status" value="1"/>
</dbReference>
<dbReference type="Gene3D" id="1.10.10.10">
    <property type="entry name" value="Winged helix-like DNA-binding domain superfamily/Winged helix DNA-binding domain"/>
    <property type="match status" value="1"/>
</dbReference>
<dbReference type="OMA" id="YGHIACL"/>
<reference evidence="4" key="1">
    <citation type="journal article" date="2017" name="Nucleic Acids Res.">
        <title>Proteogenomics produces comprehensive and highly accurate protein-coding gene annotation in a complete genome assembly of Malassezia sympodialis.</title>
        <authorList>
            <person name="Zhu Y."/>
            <person name="Engstroem P.G."/>
            <person name="Tellgren-Roth C."/>
            <person name="Baudo C.D."/>
            <person name="Kennell J.C."/>
            <person name="Sun S."/>
            <person name="Billmyre R.B."/>
            <person name="Schroeder M.S."/>
            <person name="Andersson A."/>
            <person name="Holm T."/>
            <person name="Sigurgeirsson B."/>
            <person name="Wu G."/>
            <person name="Sankaranarayanan S.R."/>
            <person name="Siddharthan R."/>
            <person name="Sanyal K."/>
            <person name="Lundeberg J."/>
            <person name="Nystedt B."/>
            <person name="Boekhout T."/>
            <person name="Dawson T.L. Jr."/>
            <person name="Heitman J."/>
            <person name="Scheynius A."/>
            <person name="Lehtioe J."/>
        </authorList>
    </citation>
    <scope>NUCLEOTIDE SEQUENCE [LARGE SCALE GENOMIC DNA]</scope>
    <source>
        <strain evidence="4">ATCC 42132</strain>
    </source>
</reference>
<proteinExistence type="predicted"/>
<gene>
    <name evidence="3" type="ORF">MSYG_0225</name>
</gene>
<dbReference type="EMBL" id="LT671821">
    <property type="protein sequence ID" value="SHO75891.1"/>
    <property type="molecule type" value="Genomic_DNA"/>
</dbReference>
<evidence type="ECO:0000259" key="2">
    <source>
        <dbReference type="Pfam" id="PF01035"/>
    </source>
</evidence>